<comment type="caution">
    <text evidence="10">The sequence shown here is derived from an EMBL/GenBank/DDBJ whole genome shotgun (WGS) entry which is preliminary data.</text>
</comment>
<dbReference type="PANTHER" id="PTHR23502">
    <property type="entry name" value="MAJOR FACILITATOR SUPERFAMILY"/>
    <property type="match status" value="1"/>
</dbReference>
<feature type="transmembrane region" description="Helical" evidence="8">
    <location>
        <begin position="109"/>
        <end position="126"/>
    </location>
</feature>
<feature type="transmembrane region" description="Helical" evidence="8">
    <location>
        <begin position="346"/>
        <end position="367"/>
    </location>
</feature>
<dbReference type="Proteomes" id="UP001524587">
    <property type="component" value="Unassembled WGS sequence"/>
</dbReference>
<feature type="transmembrane region" description="Helical" evidence="8">
    <location>
        <begin position="206"/>
        <end position="230"/>
    </location>
</feature>
<feature type="transmembrane region" description="Helical" evidence="8">
    <location>
        <begin position="373"/>
        <end position="393"/>
    </location>
</feature>
<feature type="transmembrane region" description="Helical" evidence="8">
    <location>
        <begin position="138"/>
        <end position="160"/>
    </location>
</feature>
<evidence type="ECO:0000313" key="11">
    <source>
        <dbReference type="Proteomes" id="UP001524587"/>
    </source>
</evidence>
<evidence type="ECO:0000256" key="6">
    <source>
        <dbReference type="ARBA" id="ARBA00022989"/>
    </source>
</evidence>
<sequence>MRLNPETVLFTLFMAAIGALPPLAIDMGLPALGAIGHSLGTSPATAGLTLSLFMAGFGIGPLVAGPLSDRLGRKIPLAGGLLLFALGGVLAAAAPGIVTLLAARVVQGLGGGTGATLIYAIIRDLFEGRAAHRRIANVAVVSTTAPMVAPSIGAIVLPLLGWRAIYALPAVLAIALFALMLVVLPESLPPSGRRRGQVLPQLLEDVWLLLRTPAYVLSNAVNALSFAALFSYVSASPLVTMGTFGMTRPHYALLFACTSLCIITGAFLNGRIATRIRIPEQLLGIAVALTLLVGLVLVALTLSGTLTLAALVPLLLLANLFFGLGAASAAHSALEPMRRVAGTASGLLTTVQMGFGSLASLLASALFPALGTLAMTGCMAGFAGLSAICCVLLRRNGLRVLAGQGSLP</sequence>
<dbReference type="PROSITE" id="PS50850">
    <property type="entry name" value="MFS"/>
    <property type="match status" value="1"/>
</dbReference>
<proteinExistence type="inferred from homology"/>
<evidence type="ECO:0000313" key="10">
    <source>
        <dbReference type="EMBL" id="MCQ8279782.1"/>
    </source>
</evidence>
<keyword evidence="6 8" id="KW-1133">Transmembrane helix</keyword>
<dbReference type="InterPro" id="IPR036259">
    <property type="entry name" value="MFS_trans_sf"/>
</dbReference>
<gene>
    <name evidence="10" type="ORF">NFI95_15155</name>
</gene>
<dbReference type="NCBIfam" id="TIGR00710">
    <property type="entry name" value="efflux_Bcr_CflA"/>
    <property type="match status" value="1"/>
</dbReference>
<comment type="similarity">
    <text evidence="2 8">Belongs to the major facilitator superfamily. Bcr/CmlA family.</text>
</comment>
<dbReference type="PANTHER" id="PTHR23502:SF132">
    <property type="entry name" value="POLYAMINE TRANSPORTER 2-RELATED"/>
    <property type="match status" value="1"/>
</dbReference>
<evidence type="ECO:0000256" key="5">
    <source>
        <dbReference type="ARBA" id="ARBA00022692"/>
    </source>
</evidence>
<dbReference type="Gene3D" id="1.20.1720.10">
    <property type="entry name" value="Multidrug resistance protein D"/>
    <property type="match status" value="1"/>
</dbReference>
<dbReference type="InterPro" id="IPR011701">
    <property type="entry name" value="MFS"/>
</dbReference>
<dbReference type="RefSeq" id="WP_422865272.1">
    <property type="nucleotide sequence ID" value="NZ_JAMSKV010000016.1"/>
</dbReference>
<feature type="transmembrane region" description="Helical" evidence="8">
    <location>
        <begin position="45"/>
        <end position="65"/>
    </location>
</feature>
<evidence type="ECO:0000256" key="7">
    <source>
        <dbReference type="ARBA" id="ARBA00023136"/>
    </source>
</evidence>
<accession>A0ABT1WBZ3</accession>
<evidence type="ECO:0000256" key="1">
    <source>
        <dbReference type="ARBA" id="ARBA00004651"/>
    </source>
</evidence>
<dbReference type="EMBL" id="JAMSKV010000016">
    <property type="protein sequence ID" value="MCQ8279782.1"/>
    <property type="molecule type" value="Genomic_DNA"/>
</dbReference>
<comment type="subcellular location">
    <subcellularLocation>
        <location evidence="8">Cell inner membrane</location>
        <topology evidence="8">Multi-pass membrane protein</topology>
    </subcellularLocation>
    <subcellularLocation>
        <location evidence="1">Cell membrane</location>
        <topology evidence="1">Multi-pass membrane protein</topology>
    </subcellularLocation>
</comment>
<feature type="transmembrane region" description="Helical" evidence="8">
    <location>
        <begin position="282"/>
        <end position="302"/>
    </location>
</feature>
<evidence type="ECO:0000256" key="3">
    <source>
        <dbReference type="ARBA" id="ARBA00022448"/>
    </source>
</evidence>
<dbReference type="PROSITE" id="PS00216">
    <property type="entry name" value="SUGAR_TRANSPORT_1"/>
    <property type="match status" value="1"/>
</dbReference>
<keyword evidence="5 8" id="KW-0812">Transmembrane</keyword>
<feature type="domain" description="Major facilitator superfamily (MFS) profile" evidence="9">
    <location>
        <begin position="7"/>
        <end position="398"/>
    </location>
</feature>
<keyword evidence="11" id="KW-1185">Reference proteome</keyword>
<dbReference type="Pfam" id="PF07690">
    <property type="entry name" value="MFS_1"/>
    <property type="match status" value="1"/>
</dbReference>
<feature type="transmembrane region" description="Helical" evidence="8">
    <location>
        <begin position="7"/>
        <end position="25"/>
    </location>
</feature>
<evidence type="ECO:0000256" key="8">
    <source>
        <dbReference type="RuleBase" id="RU365088"/>
    </source>
</evidence>
<dbReference type="SUPFAM" id="SSF103473">
    <property type="entry name" value="MFS general substrate transporter"/>
    <property type="match status" value="1"/>
</dbReference>
<dbReference type="InterPro" id="IPR004812">
    <property type="entry name" value="Efflux_drug-R_Bcr/CmlA"/>
</dbReference>
<keyword evidence="8" id="KW-0997">Cell inner membrane</keyword>
<feature type="transmembrane region" description="Helical" evidence="8">
    <location>
        <begin position="77"/>
        <end position="103"/>
    </location>
</feature>
<dbReference type="InterPro" id="IPR005829">
    <property type="entry name" value="Sugar_transporter_CS"/>
</dbReference>
<evidence type="ECO:0000256" key="4">
    <source>
        <dbReference type="ARBA" id="ARBA00022475"/>
    </source>
</evidence>
<feature type="transmembrane region" description="Helical" evidence="8">
    <location>
        <begin position="250"/>
        <end position="270"/>
    </location>
</feature>
<feature type="transmembrane region" description="Helical" evidence="8">
    <location>
        <begin position="166"/>
        <end position="185"/>
    </location>
</feature>
<keyword evidence="4" id="KW-1003">Cell membrane</keyword>
<reference evidence="10 11" key="1">
    <citation type="submission" date="2022-06" db="EMBL/GenBank/DDBJ databases">
        <title>Endosaccharibacter gen. nov., sp. nov., endophytic bacteria isolated from sugarcane.</title>
        <authorList>
            <person name="Pitiwittayakul N."/>
            <person name="Yukphan P."/>
            <person name="Charoenyingcharoen P."/>
            <person name="Tanasupawat S."/>
        </authorList>
    </citation>
    <scope>NUCLEOTIDE SEQUENCE [LARGE SCALE GENOMIC DNA]</scope>
    <source>
        <strain evidence="10 11">KSS8</strain>
    </source>
</reference>
<keyword evidence="7 8" id="KW-0472">Membrane</keyword>
<organism evidence="10 11">
    <name type="scientific">Endosaccharibacter trunci</name>
    <dbReference type="NCBI Taxonomy" id="2812733"/>
    <lineage>
        <taxon>Bacteria</taxon>
        <taxon>Pseudomonadati</taxon>
        <taxon>Pseudomonadota</taxon>
        <taxon>Alphaproteobacteria</taxon>
        <taxon>Acetobacterales</taxon>
        <taxon>Acetobacteraceae</taxon>
        <taxon>Endosaccharibacter</taxon>
    </lineage>
</organism>
<feature type="transmembrane region" description="Helical" evidence="8">
    <location>
        <begin position="308"/>
        <end position="334"/>
    </location>
</feature>
<evidence type="ECO:0000256" key="2">
    <source>
        <dbReference type="ARBA" id="ARBA00006236"/>
    </source>
</evidence>
<name>A0ABT1WBZ3_9PROT</name>
<protein>
    <recommendedName>
        <fullName evidence="8">Bcr/CflA family efflux transporter</fullName>
    </recommendedName>
</protein>
<evidence type="ECO:0000259" key="9">
    <source>
        <dbReference type="PROSITE" id="PS50850"/>
    </source>
</evidence>
<keyword evidence="3 8" id="KW-0813">Transport</keyword>
<dbReference type="InterPro" id="IPR020846">
    <property type="entry name" value="MFS_dom"/>
</dbReference>